<dbReference type="PROSITE" id="PS00226">
    <property type="entry name" value="IF_ROD_1"/>
    <property type="match status" value="1"/>
</dbReference>
<feature type="coiled-coil region" evidence="4">
    <location>
        <begin position="123"/>
        <end position="255"/>
    </location>
</feature>
<dbReference type="InterPro" id="IPR039008">
    <property type="entry name" value="IF_rod_dom"/>
</dbReference>
<feature type="region of interest" description="Disordered" evidence="5">
    <location>
        <begin position="20"/>
        <end position="58"/>
    </location>
</feature>
<dbReference type="Proteomes" id="UP001318040">
    <property type="component" value="Chromosome 49"/>
</dbReference>
<reference evidence="8" key="1">
    <citation type="submission" date="2025-08" db="UniProtKB">
        <authorList>
            <consortium name="RefSeq"/>
        </authorList>
    </citation>
    <scope>IDENTIFICATION</scope>
    <source>
        <tissue evidence="8">Sperm</tissue>
    </source>
</reference>
<dbReference type="GeneID" id="116952989"/>
<dbReference type="PANTHER" id="PTHR45652">
    <property type="entry name" value="GLIAL FIBRILLARY ACIDIC PROTEIN"/>
    <property type="match status" value="1"/>
</dbReference>
<dbReference type="GO" id="GO:0005737">
    <property type="term" value="C:cytoplasm"/>
    <property type="evidence" value="ECO:0007669"/>
    <property type="project" value="TreeGrafter"/>
</dbReference>
<dbReference type="GO" id="GO:0005200">
    <property type="term" value="F:structural constituent of cytoskeleton"/>
    <property type="evidence" value="ECO:0007669"/>
    <property type="project" value="TreeGrafter"/>
</dbReference>
<dbReference type="GO" id="GO:0045109">
    <property type="term" value="P:intermediate filament organization"/>
    <property type="evidence" value="ECO:0007669"/>
    <property type="project" value="TreeGrafter"/>
</dbReference>
<dbReference type="InterPro" id="IPR018039">
    <property type="entry name" value="IF_conserved"/>
</dbReference>
<feature type="domain" description="IF rod" evidence="6">
    <location>
        <begin position="112"/>
        <end position="422"/>
    </location>
</feature>
<dbReference type="Gene3D" id="1.20.5.170">
    <property type="match status" value="1"/>
</dbReference>
<dbReference type="InterPro" id="IPR050405">
    <property type="entry name" value="Intermediate_filament"/>
</dbReference>
<evidence type="ECO:0000313" key="7">
    <source>
        <dbReference type="Proteomes" id="UP001318040"/>
    </source>
</evidence>
<evidence type="ECO:0000256" key="5">
    <source>
        <dbReference type="SAM" id="MobiDB-lite"/>
    </source>
</evidence>
<dbReference type="AlphaFoldDB" id="A0AAJ7XBU7"/>
<evidence type="ECO:0000256" key="3">
    <source>
        <dbReference type="RuleBase" id="RU000685"/>
    </source>
</evidence>
<dbReference type="PANTHER" id="PTHR45652:SF11">
    <property type="entry name" value="NOTOCHORD GRANULAR SURFACE"/>
    <property type="match status" value="1"/>
</dbReference>
<sequence>MSVERVSSYRRYFEGESLHVRASSPSPVRSSLLRGSSAARAGSASPGRGFASSTQRRSASIAIGSRRSGYSASYGLHGARVSRFGAGSGGPGPDLVAASAQNAEYRAARCSERQELVGLNDRLAVYIELVRTLEQDNRMLEAEIEALMRRDTKPTGLRALYEAELKELRRAAESVRIEQDSAVAEKNSLAAELAVLMNKYDSVLQERKDAEAELDAFRPDVDAATSKRVDLEAQIELLERELEFLKRVQHQEIEELLAQIQVVSATVELSYGLPDLTNALRDIRAHYEDIASKNLKEIDDWYKNKFADVSQNSSRNVEEFCILKKELSDSKLLIQALERELENLKLRNSALLAQIKDTEEKYRIELEQYQLQLDTLKEELRTTKEKMAIHLQEYQDLLNVKMALDIEIATYRKLLEGEDCRISAMVSEFSSGWSSSAHQHQQSSFQEQKVVETTERKTLIRSSKS</sequence>
<evidence type="ECO:0000256" key="2">
    <source>
        <dbReference type="ARBA" id="ARBA00023054"/>
    </source>
</evidence>
<keyword evidence="1 3" id="KW-0403">Intermediate filament</keyword>
<name>A0AAJ7XBU7_PETMA</name>
<accession>A0AAJ7XBU7</accession>
<feature type="coiled-coil region" evidence="4">
    <location>
        <begin position="327"/>
        <end position="397"/>
    </location>
</feature>
<feature type="compositionally biased region" description="Basic and acidic residues" evidence="5">
    <location>
        <begin position="449"/>
        <end position="458"/>
    </location>
</feature>
<dbReference type="GO" id="GO:0005882">
    <property type="term" value="C:intermediate filament"/>
    <property type="evidence" value="ECO:0007669"/>
    <property type="project" value="UniProtKB-KW"/>
</dbReference>
<evidence type="ECO:0000313" key="8">
    <source>
        <dbReference type="RefSeq" id="XP_032828666.1"/>
    </source>
</evidence>
<keyword evidence="7" id="KW-1185">Reference proteome</keyword>
<dbReference type="KEGG" id="pmrn:116952989"/>
<proteinExistence type="inferred from homology"/>
<gene>
    <name evidence="8" type="primary">LOC116952989</name>
</gene>
<feature type="region of interest" description="Disordered" evidence="5">
    <location>
        <begin position="440"/>
        <end position="465"/>
    </location>
</feature>
<evidence type="ECO:0000256" key="4">
    <source>
        <dbReference type="SAM" id="Coils"/>
    </source>
</evidence>
<evidence type="ECO:0000259" key="6">
    <source>
        <dbReference type="PROSITE" id="PS51842"/>
    </source>
</evidence>
<dbReference type="FunFam" id="1.20.5.1160:FF:000001">
    <property type="entry name" value="Keratin type II"/>
    <property type="match status" value="1"/>
</dbReference>
<keyword evidence="2 4" id="KW-0175">Coiled coil</keyword>
<dbReference type="SMART" id="SM01391">
    <property type="entry name" value="Filament"/>
    <property type="match status" value="1"/>
</dbReference>
<dbReference type="FunFam" id="1.20.5.170:FF:000002">
    <property type="entry name" value="Type I keratin KA11"/>
    <property type="match status" value="1"/>
</dbReference>
<dbReference type="Gene3D" id="1.20.5.1160">
    <property type="entry name" value="Vasodilator-stimulated phosphoprotein"/>
    <property type="match status" value="1"/>
</dbReference>
<dbReference type="Pfam" id="PF00038">
    <property type="entry name" value="Filament"/>
    <property type="match status" value="1"/>
</dbReference>
<protein>
    <submittedName>
        <fullName evidence="8">Glial fibrillary acidic protein-like</fullName>
    </submittedName>
</protein>
<feature type="compositionally biased region" description="Low complexity" evidence="5">
    <location>
        <begin position="23"/>
        <end position="58"/>
    </location>
</feature>
<dbReference type="Gene3D" id="1.20.5.500">
    <property type="entry name" value="Single helix bin"/>
    <property type="match status" value="1"/>
</dbReference>
<evidence type="ECO:0000256" key="1">
    <source>
        <dbReference type="ARBA" id="ARBA00022754"/>
    </source>
</evidence>
<comment type="similarity">
    <text evidence="3">Belongs to the intermediate filament family.</text>
</comment>
<dbReference type="RefSeq" id="XP_032828666.1">
    <property type="nucleotide sequence ID" value="XM_032972775.1"/>
</dbReference>
<dbReference type="SUPFAM" id="SSF64593">
    <property type="entry name" value="Intermediate filament protein, coiled coil region"/>
    <property type="match status" value="2"/>
</dbReference>
<dbReference type="PROSITE" id="PS51842">
    <property type="entry name" value="IF_ROD_2"/>
    <property type="match status" value="1"/>
</dbReference>
<organism evidence="7 8">
    <name type="scientific">Petromyzon marinus</name>
    <name type="common">Sea lamprey</name>
    <dbReference type="NCBI Taxonomy" id="7757"/>
    <lineage>
        <taxon>Eukaryota</taxon>
        <taxon>Metazoa</taxon>
        <taxon>Chordata</taxon>
        <taxon>Craniata</taxon>
        <taxon>Vertebrata</taxon>
        <taxon>Cyclostomata</taxon>
        <taxon>Hyperoartia</taxon>
        <taxon>Petromyzontiformes</taxon>
        <taxon>Petromyzontidae</taxon>
        <taxon>Petromyzon</taxon>
    </lineage>
</organism>